<evidence type="ECO:0008006" key="3">
    <source>
        <dbReference type="Google" id="ProtNLM"/>
    </source>
</evidence>
<comment type="caution">
    <text evidence="1">The sequence shown here is derived from an EMBL/GenBank/DDBJ whole genome shotgun (WGS) entry which is preliminary data.</text>
</comment>
<organism evidence="1 2">
    <name type="scientific">Cupriavidus basilensis</name>
    <dbReference type="NCBI Taxonomy" id="68895"/>
    <lineage>
        <taxon>Bacteria</taxon>
        <taxon>Pseudomonadati</taxon>
        <taxon>Pseudomonadota</taxon>
        <taxon>Betaproteobacteria</taxon>
        <taxon>Burkholderiales</taxon>
        <taxon>Burkholderiaceae</taxon>
        <taxon>Cupriavidus</taxon>
    </lineage>
</organism>
<proteinExistence type="predicted"/>
<evidence type="ECO:0000313" key="1">
    <source>
        <dbReference type="EMBL" id="MDF3832874.1"/>
    </source>
</evidence>
<dbReference type="Proteomes" id="UP001216674">
    <property type="component" value="Unassembled WGS sequence"/>
</dbReference>
<reference evidence="1 2" key="1">
    <citation type="submission" date="2023-03" db="EMBL/GenBank/DDBJ databases">
        <title>Draft assemblies of triclosan tolerant bacteria isolated from returned activated sludge.</title>
        <authorList>
            <person name="Van Hamelsveld S."/>
        </authorList>
    </citation>
    <scope>NUCLEOTIDE SEQUENCE [LARGE SCALE GENOMIC DNA]</scope>
    <source>
        <strain evidence="1 2">GW210010_S58</strain>
    </source>
</reference>
<protein>
    <recommendedName>
        <fullName evidence="3">Chemotaxis protein CheX</fullName>
    </recommendedName>
</protein>
<keyword evidence="2" id="KW-1185">Reference proteome</keyword>
<evidence type="ECO:0000313" key="2">
    <source>
        <dbReference type="Proteomes" id="UP001216674"/>
    </source>
</evidence>
<dbReference type="EMBL" id="JARJLM010000140">
    <property type="protein sequence ID" value="MDF3832874.1"/>
    <property type="molecule type" value="Genomic_DNA"/>
</dbReference>
<dbReference type="RefSeq" id="WP_276264370.1">
    <property type="nucleotide sequence ID" value="NZ_JARJLM010000140.1"/>
</dbReference>
<accession>A0ABT6AJU4</accession>
<sequence length="179" mass="19599">MISSRAQDSFERIFFRAAQSRLTVQADDACVVSPARHVWESDAADAEVVVLTISSVVFRLLLVLHFEDDEATRAYFMRDGAQGALREAFVETGNLCCGAVNQDLLRHFPDLGMSTPYVLSAHCVSHLEDLKPDYRASYTVSINASVQLGATVCVFTSAPLDFVADTEAVEESGGELELF</sequence>
<gene>
    <name evidence="1" type="ORF">P3W85_07930</name>
</gene>
<name>A0ABT6AJU4_9BURK</name>